<evidence type="ECO:0000259" key="7">
    <source>
        <dbReference type="PROSITE" id="PS50113"/>
    </source>
</evidence>
<dbReference type="SUPFAM" id="SSF52172">
    <property type="entry name" value="CheY-like"/>
    <property type="match status" value="1"/>
</dbReference>
<dbReference type="eggNOG" id="COG0784">
    <property type="taxonomic scope" value="Bacteria"/>
</dbReference>
<dbReference type="GO" id="GO:0005886">
    <property type="term" value="C:plasma membrane"/>
    <property type="evidence" value="ECO:0007669"/>
    <property type="project" value="TreeGrafter"/>
</dbReference>
<dbReference type="PROSITE" id="PS50885">
    <property type="entry name" value="HAMP"/>
    <property type="match status" value="1"/>
</dbReference>
<dbReference type="Gene3D" id="3.30.70.270">
    <property type="match status" value="1"/>
</dbReference>
<dbReference type="PROSITE" id="PS50110">
    <property type="entry name" value="RESPONSE_REGULATORY"/>
    <property type="match status" value="1"/>
</dbReference>
<dbReference type="Gene3D" id="3.30.450.40">
    <property type="match status" value="1"/>
</dbReference>
<keyword evidence="4" id="KW-0812">Transmembrane</keyword>
<dbReference type="EMBL" id="FP565575">
    <property type="protein sequence ID" value="CBE70212.1"/>
    <property type="molecule type" value="Genomic_DNA"/>
</dbReference>
<dbReference type="GO" id="GO:0052621">
    <property type="term" value="F:diguanylate cyclase activity"/>
    <property type="evidence" value="ECO:0007669"/>
    <property type="project" value="UniProtKB-EC"/>
</dbReference>
<dbReference type="PANTHER" id="PTHR45138:SF9">
    <property type="entry name" value="DIGUANYLATE CYCLASE DGCM-RELATED"/>
    <property type="match status" value="1"/>
</dbReference>
<dbReference type="CDD" id="cd00156">
    <property type="entry name" value="REC"/>
    <property type="match status" value="1"/>
</dbReference>
<dbReference type="HOGENOM" id="CLU_323833_0_0_0"/>
<dbReference type="InterPro" id="IPR000160">
    <property type="entry name" value="GGDEF_dom"/>
</dbReference>
<dbReference type="SUPFAM" id="SSF158472">
    <property type="entry name" value="HAMP domain-like"/>
    <property type="match status" value="1"/>
</dbReference>
<dbReference type="PROSITE" id="PS50887">
    <property type="entry name" value="GGDEF"/>
    <property type="match status" value="1"/>
</dbReference>
<dbReference type="NCBIfam" id="TIGR00229">
    <property type="entry name" value="sensory_box"/>
    <property type="match status" value="1"/>
</dbReference>
<dbReference type="CDD" id="cd00130">
    <property type="entry name" value="PAS"/>
    <property type="match status" value="1"/>
</dbReference>
<dbReference type="InterPro" id="IPR029787">
    <property type="entry name" value="Nucleotide_cyclase"/>
</dbReference>
<feature type="domain" description="PAC" evidence="7">
    <location>
        <begin position="498"/>
        <end position="550"/>
    </location>
</feature>
<evidence type="ECO:0000256" key="1">
    <source>
        <dbReference type="ARBA" id="ARBA00022679"/>
    </source>
</evidence>
<dbReference type="SMART" id="SM00448">
    <property type="entry name" value="REC"/>
    <property type="match status" value="1"/>
</dbReference>
<feature type="transmembrane region" description="Helical" evidence="4">
    <location>
        <begin position="342"/>
        <end position="364"/>
    </location>
</feature>
<dbReference type="InterPro" id="IPR050469">
    <property type="entry name" value="Diguanylate_Cyclase"/>
</dbReference>
<evidence type="ECO:0000259" key="5">
    <source>
        <dbReference type="PROSITE" id="PS50110"/>
    </source>
</evidence>
<keyword evidence="4" id="KW-1133">Transmembrane helix</keyword>
<dbReference type="GO" id="GO:0000160">
    <property type="term" value="P:phosphorelay signal transduction system"/>
    <property type="evidence" value="ECO:0007669"/>
    <property type="project" value="InterPro"/>
</dbReference>
<dbReference type="PROSITE" id="PS50112">
    <property type="entry name" value="PAS"/>
    <property type="match status" value="1"/>
</dbReference>
<dbReference type="NCBIfam" id="TIGR00254">
    <property type="entry name" value="GGDEF"/>
    <property type="match status" value="1"/>
</dbReference>
<dbReference type="Proteomes" id="UP000006898">
    <property type="component" value="Chromosome"/>
</dbReference>
<dbReference type="InterPro" id="IPR029016">
    <property type="entry name" value="GAF-like_dom_sf"/>
</dbReference>
<dbReference type="PROSITE" id="PS50113">
    <property type="entry name" value="PAC"/>
    <property type="match status" value="1"/>
</dbReference>
<dbReference type="InterPro" id="IPR003018">
    <property type="entry name" value="GAF"/>
</dbReference>
<feature type="transmembrane region" description="Helical" evidence="4">
    <location>
        <begin position="169"/>
        <end position="191"/>
    </location>
</feature>
<dbReference type="InterPro" id="IPR000014">
    <property type="entry name" value="PAS"/>
</dbReference>
<dbReference type="SUPFAM" id="SSF55073">
    <property type="entry name" value="Nucleotide cyclase"/>
    <property type="match status" value="1"/>
</dbReference>
<evidence type="ECO:0000259" key="9">
    <source>
        <dbReference type="PROSITE" id="PS50887"/>
    </source>
</evidence>
<feature type="domain" description="GGDEF" evidence="9">
    <location>
        <begin position="759"/>
        <end position="892"/>
    </location>
</feature>
<dbReference type="SUPFAM" id="SSF55781">
    <property type="entry name" value="GAF domain-like"/>
    <property type="match status" value="1"/>
</dbReference>
<keyword evidence="3" id="KW-0597">Phosphoprotein</keyword>
<dbReference type="PATRIC" id="fig|671143.5.peg.2764"/>
<dbReference type="SUPFAM" id="SSF55785">
    <property type="entry name" value="PYP-like sensor domain (PAS domain)"/>
    <property type="match status" value="1"/>
</dbReference>
<dbReference type="SMART" id="SM00267">
    <property type="entry name" value="GGDEF"/>
    <property type="match status" value="1"/>
</dbReference>
<dbReference type="GO" id="GO:1902201">
    <property type="term" value="P:negative regulation of bacterial-type flagellum-dependent cell motility"/>
    <property type="evidence" value="ECO:0007669"/>
    <property type="project" value="TreeGrafter"/>
</dbReference>
<feature type="domain" description="Response regulatory" evidence="5">
    <location>
        <begin position="27"/>
        <end position="143"/>
    </location>
</feature>
<dbReference type="eggNOG" id="COG2203">
    <property type="taxonomic scope" value="Bacteria"/>
</dbReference>
<dbReference type="EC" id="2.7.7.65" evidence="10"/>
<protein>
    <submittedName>
        <fullName evidence="10">Putative Diguanylate kinase</fullName>
        <ecNumber evidence="10">2.7.7.65</ecNumber>
    </submittedName>
</protein>
<dbReference type="Pfam" id="PF00072">
    <property type="entry name" value="Response_reg"/>
    <property type="match status" value="1"/>
</dbReference>
<dbReference type="eggNOG" id="COG3706">
    <property type="taxonomic scope" value="Bacteria"/>
</dbReference>
<dbReference type="eggNOG" id="COG3850">
    <property type="taxonomic scope" value="Bacteria"/>
</dbReference>
<dbReference type="AlphaFoldDB" id="D5MN70"/>
<dbReference type="InterPro" id="IPR011006">
    <property type="entry name" value="CheY-like_superfamily"/>
</dbReference>
<evidence type="ECO:0000256" key="2">
    <source>
        <dbReference type="ARBA" id="ARBA00022777"/>
    </source>
</evidence>
<dbReference type="CDD" id="cd01949">
    <property type="entry name" value="GGDEF"/>
    <property type="match status" value="1"/>
</dbReference>
<dbReference type="GO" id="GO:0016301">
    <property type="term" value="F:kinase activity"/>
    <property type="evidence" value="ECO:0007669"/>
    <property type="project" value="UniProtKB-KW"/>
</dbReference>
<evidence type="ECO:0000259" key="6">
    <source>
        <dbReference type="PROSITE" id="PS50112"/>
    </source>
</evidence>
<dbReference type="Pfam" id="PF00672">
    <property type="entry name" value="HAMP"/>
    <property type="match status" value="1"/>
</dbReference>
<dbReference type="InterPro" id="IPR013656">
    <property type="entry name" value="PAS_4"/>
</dbReference>
<dbReference type="Pfam" id="PF01590">
    <property type="entry name" value="GAF"/>
    <property type="match status" value="1"/>
</dbReference>
<evidence type="ECO:0000313" key="11">
    <source>
        <dbReference type="Proteomes" id="UP000006898"/>
    </source>
</evidence>
<accession>D5MN70</accession>
<dbReference type="Pfam" id="PF00990">
    <property type="entry name" value="GGDEF"/>
    <property type="match status" value="1"/>
</dbReference>
<keyword evidence="2 10" id="KW-0418">Kinase</keyword>
<evidence type="ECO:0000259" key="8">
    <source>
        <dbReference type="PROSITE" id="PS50885"/>
    </source>
</evidence>
<evidence type="ECO:0000256" key="3">
    <source>
        <dbReference type="PROSITE-ProRule" id="PRU00169"/>
    </source>
</evidence>
<dbReference type="Gene3D" id="6.10.340.10">
    <property type="match status" value="1"/>
</dbReference>
<proteinExistence type="predicted"/>
<evidence type="ECO:0000313" key="10">
    <source>
        <dbReference type="EMBL" id="CBE70212.1"/>
    </source>
</evidence>
<dbReference type="Gene3D" id="3.30.450.20">
    <property type="entry name" value="PAS domain"/>
    <property type="match status" value="1"/>
</dbReference>
<feature type="domain" description="PAS" evidence="6">
    <location>
        <begin position="426"/>
        <end position="471"/>
    </location>
</feature>
<dbReference type="PANTHER" id="PTHR45138">
    <property type="entry name" value="REGULATORY COMPONENTS OF SENSORY TRANSDUCTION SYSTEM"/>
    <property type="match status" value="1"/>
</dbReference>
<dbReference type="GO" id="GO:0043709">
    <property type="term" value="P:cell adhesion involved in single-species biofilm formation"/>
    <property type="evidence" value="ECO:0007669"/>
    <property type="project" value="TreeGrafter"/>
</dbReference>
<evidence type="ECO:0000256" key="4">
    <source>
        <dbReference type="SAM" id="Phobius"/>
    </source>
</evidence>
<feature type="modified residue" description="4-aspartylphosphate" evidence="3">
    <location>
        <position position="78"/>
    </location>
</feature>
<dbReference type="FunFam" id="3.30.70.270:FF:000001">
    <property type="entry name" value="Diguanylate cyclase domain protein"/>
    <property type="match status" value="1"/>
</dbReference>
<dbReference type="SMART" id="SM00304">
    <property type="entry name" value="HAMP"/>
    <property type="match status" value="1"/>
</dbReference>
<dbReference type="InterPro" id="IPR003660">
    <property type="entry name" value="HAMP_dom"/>
</dbReference>
<name>D5MN70_METO1</name>
<gene>
    <name evidence="10" type="ORF">DAMO_3139</name>
</gene>
<dbReference type="Pfam" id="PF08448">
    <property type="entry name" value="PAS_4"/>
    <property type="match status" value="1"/>
</dbReference>
<keyword evidence="10" id="KW-0548">Nucleotidyltransferase</keyword>
<keyword evidence="1 10" id="KW-0808">Transferase</keyword>
<dbReference type="InterPro" id="IPR043128">
    <property type="entry name" value="Rev_trsase/Diguanyl_cyclase"/>
</dbReference>
<dbReference type="STRING" id="671143.DAMO_3139"/>
<organism evidence="10 11">
    <name type="scientific">Methylomirabilis oxygeniifera</name>
    <dbReference type="NCBI Taxonomy" id="671143"/>
    <lineage>
        <taxon>Bacteria</taxon>
        <taxon>Candidatus Methylomirabilota</taxon>
        <taxon>Candidatus Methylomirabilia</taxon>
        <taxon>Candidatus Methylomirabilales</taxon>
        <taxon>Candidatus Methylomirabilaceae</taxon>
        <taxon>Candidatus Methylomirabilis</taxon>
    </lineage>
</organism>
<feature type="domain" description="HAMP" evidence="8">
    <location>
        <begin position="362"/>
        <end position="414"/>
    </location>
</feature>
<dbReference type="InterPro" id="IPR001789">
    <property type="entry name" value="Sig_transdc_resp-reg_receiver"/>
</dbReference>
<reference evidence="10 11" key="1">
    <citation type="journal article" date="2010" name="Nature">
        <title>Nitrite-driven anaerobic methane oxidation by oxygenic bacteria.</title>
        <authorList>
            <person name="Ettwig K.F."/>
            <person name="Butler M.K."/>
            <person name="Le Paslier D."/>
            <person name="Pelletier E."/>
            <person name="Mangenot S."/>
            <person name="Kuypers M.M.M."/>
            <person name="Schreiber F."/>
            <person name="Dutilh B.E."/>
            <person name="Zedelius J."/>
            <person name="de Beer D."/>
            <person name="Gloerich J."/>
            <person name="Wessels H.J.C.T."/>
            <person name="van Allen T."/>
            <person name="Luesken F."/>
            <person name="Wu M."/>
            <person name="van de Pas-Schoonen K.T."/>
            <person name="Op den Camp H.J.M."/>
            <person name="Janssen-Megens E.M."/>
            <person name="Francoijs K-J."/>
            <person name="Stunnenberg H."/>
            <person name="Weissenbach J."/>
            <person name="Jetten M.S.M."/>
            <person name="Strous M."/>
        </authorList>
    </citation>
    <scope>NUCLEOTIDE SEQUENCE [LARGE SCALE GENOMIC DNA]</scope>
</reference>
<sequence length="892" mass="98195">MKKEHPSPLPVDRDVHRPQSAPATSLRALLVENDQVDAELLVRALTHGGFHVTSVRVDTAEQMRAELARADWDVIVSDDALPTFDGMTALKLLRSTGKTIPFILMSGTVSDETAIEAVRAGARDYIRKDQPARLVAAVRRELDAARIQRAQPQSGAPPMWRRIGIAPRLVSGFLVATLLFAVLGIWSAVVYTRAVEQIVIAGAEQSARYLIVSVAELDEKSGTPDLFSNRSAYLQELVEKLARVQKRDIGVVDSRKRVVADVITKDIGVTYTHDEGNEVALTIQDGRARTFVERSADYPAGIRRMVVPIQAGDGKIVGALLLDYTVSYENAIWHAAVQARRIFITGLLVLAVAVGIGWITSWSITRPLHQLRAAAHRLGRQELDTPISMECPGEIGDLAAAFEQMRVNLVAALDARANLEQTLAGSNRSLRRLVNRAPIAGMVLDFDGVVRMWSLDAERLYGWADREVLNRPAPGIPPDKRDEFAVLCKRLAAGEVVTGHETTRLTKDGALLDVALSLAPWSDSRGNVTGFISIAIDNTDRKRAEIALRDAHAEITASVRELERRTAELHLLREMTDLIQGSVSIEAAHEITQCYLPRLFPYGTGALYVRSPSRDLLEQTSAWGDRAAHLGPTFTSGDCWALRRGQPHYVHASREPLCRHTFAADGGEWICCPLLAYGEVLGILHVYRPERDTTSSSEQAFLTLAETVTSSLSLSLGNLRLRETLRQQSIRDSLTGLFNRRYLDETLPREILRAARTGSTLGVMMLDIDHFKRLNDTHGHDAGDAVLSALGRFLQHHVRGDDIACRYGGEEFTLILPGASLDAVCDRAEQLRIGVQSLVVRFNNTQLDTITLSLGVAMWPQHGETEDLLLPAADAALYRAKQGGRNRVEIAV</sequence>
<dbReference type="InterPro" id="IPR035965">
    <property type="entry name" value="PAS-like_dom_sf"/>
</dbReference>
<dbReference type="Gene3D" id="3.40.50.2300">
    <property type="match status" value="1"/>
</dbReference>
<dbReference type="KEGG" id="mox:DAMO_3139"/>
<dbReference type="CDD" id="cd06225">
    <property type="entry name" value="HAMP"/>
    <property type="match status" value="1"/>
</dbReference>
<keyword evidence="4" id="KW-0472">Membrane</keyword>
<dbReference type="InterPro" id="IPR000700">
    <property type="entry name" value="PAS-assoc_C"/>
</dbReference>